<feature type="domain" description="PAS" evidence="12">
    <location>
        <begin position="180"/>
        <end position="250"/>
    </location>
</feature>
<dbReference type="GO" id="GO:0000155">
    <property type="term" value="F:phosphorelay sensor kinase activity"/>
    <property type="evidence" value="ECO:0007669"/>
    <property type="project" value="InterPro"/>
</dbReference>
<dbReference type="SMART" id="SM00091">
    <property type="entry name" value="PAS"/>
    <property type="match status" value="1"/>
</dbReference>
<organism evidence="13 14">
    <name type="scientific">Actinomadura verrucosospora</name>
    <dbReference type="NCBI Taxonomy" id="46165"/>
    <lineage>
        <taxon>Bacteria</taxon>
        <taxon>Bacillati</taxon>
        <taxon>Actinomycetota</taxon>
        <taxon>Actinomycetes</taxon>
        <taxon>Streptosporangiales</taxon>
        <taxon>Thermomonosporaceae</taxon>
        <taxon>Actinomadura</taxon>
    </lineage>
</organism>
<dbReference type="InterPro" id="IPR005467">
    <property type="entry name" value="His_kinase_dom"/>
</dbReference>
<evidence type="ECO:0000256" key="5">
    <source>
        <dbReference type="ARBA" id="ARBA00022553"/>
    </source>
</evidence>
<evidence type="ECO:0000259" key="11">
    <source>
        <dbReference type="PROSITE" id="PS50109"/>
    </source>
</evidence>
<feature type="compositionally biased region" description="Basic and acidic residues" evidence="10">
    <location>
        <begin position="519"/>
        <end position="530"/>
    </location>
</feature>
<dbReference type="Pfam" id="PF00989">
    <property type="entry name" value="PAS"/>
    <property type="match status" value="1"/>
</dbReference>
<dbReference type="GO" id="GO:0006355">
    <property type="term" value="P:regulation of DNA-templated transcription"/>
    <property type="evidence" value="ECO:0007669"/>
    <property type="project" value="InterPro"/>
</dbReference>
<dbReference type="InterPro" id="IPR050980">
    <property type="entry name" value="2C_sensor_his_kinase"/>
</dbReference>
<evidence type="ECO:0000256" key="7">
    <source>
        <dbReference type="ARBA" id="ARBA00022777"/>
    </source>
</evidence>
<gene>
    <name evidence="13" type="ORF">ACTIVE_4908</name>
</gene>
<dbReference type="InterPro" id="IPR035965">
    <property type="entry name" value="PAS-like_dom_sf"/>
</dbReference>
<protein>
    <recommendedName>
        <fullName evidence="3">histidine kinase</fullName>
        <ecNumber evidence="3">2.7.13.3</ecNumber>
    </recommendedName>
</protein>
<dbReference type="EMBL" id="CP053892">
    <property type="protein sequence ID" value="QKG23265.1"/>
    <property type="molecule type" value="Genomic_DNA"/>
</dbReference>
<keyword evidence="6" id="KW-0808">Transferase</keyword>
<dbReference type="CDD" id="cd00082">
    <property type="entry name" value="HisKA"/>
    <property type="match status" value="1"/>
</dbReference>
<dbReference type="RefSeq" id="WP_173097251.1">
    <property type="nucleotide sequence ID" value="NZ_CP053892.1"/>
</dbReference>
<name>A0A7D4A5S6_ACTVE</name>
<dbReference type="Proteomes" id="UP000501240">
    <property type="component" value="Chromosome"/>
</dbReference>
<dbReference type="SMART" id="SM00387">
    <property type="entry name" value="HATPase_c"/>
    <property type="match status" value="1"/>
</dbReference>
<dbReference type="InterPro" id="IPR036097">
    <property type="entry name" value="HisK_dim/P_sf"/>
</dbReference>
<evidence type="ECO:0000313" key="14">
    <source>
        <dbReference type="Proteomes" id="UP000501240"/>
    </source>
</evidence>
<reference evidence="13 14" key="1">
    <citation type="submission" date="2020-05" db="EMBL/GenBank/DDBJ databases">
        <title>Actinomadura verrucosospora NRRL-B18236 (PFL_A860) Genome sequencing and assembly.</title>
        <authorList>
            <person name="Samborskyy M."/>
        </authorList>
    </citation>
    <scope>NUCLEOTIDE SEQUENCE [LARGE SCALE GENOMIC DNA]</scope>
    <source>
        <strain evidence="13 14">NRRL:B18236</strain>
    </source>
</reference>
<evidence type="ECO:0000256" key="3">
    <source>
        <dbReference type="ARBA" id="ARBA00012438"/>
    </source>
</evidence>
<accession>A0A7D4A5S6</accession>
<evidence type="ECO:0000256" key="6">
    <source>
        <dbReference type="ARBA" id="ARBA00022679"/>
    </source>
</evidence>
<dbReference type="PANTHER" id="PTHR44936">
    <property type="entry name" value="SENSOR PROTEIN CREC"/>
    <property type="match status" value="1"/>
</dbReference>
<dbReference type="SUPFAM" id="SSF47384">
    <property type="entry name" value="Homodimeric domain of signal transducing histidine kinase"/>
    <property type="match status" value="1"/>
</dbReference>
<evidence type="ECO:0000256" key="9">
    <source>
        <dbReference type="ARBA" id="ARBA00023026"/>
    </source>
</evidence>
<comment type="catalytic activity">
    <reaction evidence="1">
        <text>ATP + protein L-histidine = ADP + protein N-phospho-L-histidine.</text>
        <dbReference type="EC" id="2.7.13.3"/>
    </reaction>
</comment>
<dbReference type="PANTHER" id="PTHR44936:SF9">
    <property type="entry name" value="SENSOR PROTEIN CREC"/>
    <property type="match status" value="1"/>
</dbReference>
<keyword evidence="8" id="KW-0902">Two-component regulatory system</keyword>
<keyword evidence="4" id="KW-1003">Cell membrane</keyword>
<evidence type="ECO:0000256" key="10">
    <source>
        <dbReference type="SAM" id="MobiDB-lite"/>
    </source>
</evidence>
<dbReference type="InterPro" id="IPR003661">
    <property type="entry name" value="HisK_dim/P_dom"/>
</dbReference>
<dbReference type="EC" id="2.7.13.3" evidence="3"/>
<evidence type="ECO:0000259" key="12">
    <source>
        <dbReference type="PROSITE" id="PS50112"/>
    </source>
</evidence>
<dbReference type="SUPFAM" id="SSF55785">
    <property type="entry name" value="PYP-like sensor domain (PAS domain)"/>
    <property type="match status" value="1"/>
</dbReference>
<comment type="subcellular location">
    <subcellularLocation>
        <location evidence="2">Cell membrane</location>
        <topology evidence="2">Multi-pass membrane protein</topology>
    </subcellularLocation>
</comment>
<dbReference type="PROSITE" id="PS50109">
    <property type="entry name" value="HIS_KIN"/>
    <property type="match status" value="1"/>
</dbReference>
<sequence length="530" mass="56696">MIVARPFPLAAPLITWRGAHHTAWRLLQLPHLVALRGTTARDLVPLADHVRRILQADRLWIDIDLPSGPAVIDARPGGSAERPAPPGGLLRSGCPVRSEGPVRIPREALPGGWRSGVLVPLRAPDGRHAGRLLLGWTGWSGRWAAARTTGAVLSLALISTARSIGAFWANAWAVHEAEQKRSKLKGAIDHCDAAFVVLTPQDRVAVWNATMAKLTGVPAEHAVGRSPGELFTLTDKDGLPLSLADAPQGGVELTTPSGRRLWLEVFSSPSADRSAHPMTALFVDRSAKRQLEDMRQLMLASIHHELRDPLTMIRGHAELLETMVPAEDAQPSLEAIVQAVEIMKHVIGDLAHLDTDPLAPSAAQAEAVEAGPLLRRTVAGVPSAASRTTVSPEPGLVLHADPIRVRECVLLILGNAEKYAPKGRITITARRDGGCGVIAIADEGPGIPADERPRVLRPYYRLPTTRDLPGSGLGLHIADRMMKAMDGRLELSESASGGLEVALWLPLAPSDGGEAPSDGDGRPAEEVRER</sequence>
<evidence type="ECO:0000256" key="4">
    <source>
        <dbReference type="ARBA" id="ARBA00022475"/>
    </source>
</evidence>
<keyword evidence="14" id="KW-1185">Reference proteome</keyword>
<proteinExistence type="predicted"/>
<dbReference type="Gene3D" id="3.30.565.10">
    <property type="entry name" value="Histidine kinase-like ATPase, C-terminal domain"/>
    <property type="match status" value="1"/>
</dbReference>
<dbReference type="InterPro" id="IPR013767">
    <property type="entry name" value="PAS_fold"/>
</dbReference>
<dbReference type="Pfam" id="PF02518">
    <property type="entry name" value="HATPase_c"/>
    <property type="match status" value="1"/>
</dbReference>
<dbReference type="AlphaFoldDB" id="A0A7D4A5S6"/>
<keyword evidence="5" id="KW-0597">Phosphoprotein</keyword>
<dbReference type="InterPro" id="IPR000014">
    <property type="entry name" value="PAS"/>
</dbReference>
<dbReference type="Gene3D" id="1.10.287.130">
    <property type="match status" value="1"/>
</dbReference>
<keyword evidence="7" id="KW-0418">Kinase</keyword>
<dbReference type="SMART" id="SM00388">
    <property type="entry name" value="HisKA"/>
    <property type="match status" value="1"/>
</dbReference>
<keyword evidence="4" id="KW-0472">Membrane</keyword>
<evidence type="ECO:0000256" key="1">
    <source>
        <dbReference type="ARBA" id="ARBA00000085"/>
    </source>
</evidence>
<dbReference type="Gene3D" id="3.30.450.20">
    <property type="entry name" value="PAS domain"/>
    <property type="match status" value="1"/>
</dbReference>
<dbReference type="PRINTS" id="PR00344">
    <property type="entry name" value="BCTRLSENSOR"/>
</dbReference>
<dbReference type="InterPro" id="IPR004358">
    <property type="entry name" value="Sig_transdc_His_kin-like_C"/>
</dbReference>
<dbReference type="PROSITE" id="PS50112">
    <property type="entry name" value="PAS"/>
    <property type="match status" value="1"/>
</dbReference>
<dbReference type="CDD" id="cd00075">
    <property type="entry name" value="HATPase"/>
    <property type="match status" value="1"/>
</dbReference>
<feature type="region of interest" description="Disordered" evidence="10">
    <location>
        <begin position="507"/>
        <end position="530"/>
    </location>
</feature>
<dbReference type="GO" id="GO:0005886">
    <property type="term" value="C:plasma membrane"/>
    <property type="evidence" value="ECO:0007669"/>
    <property type="project" value="UniProtKB-SubCell"/>
</dbReference>
<dbReference type="Pfam" id="PF00512">
    <property type="entry name" value="HisKA"/>
    <property type="match status" value="1"/>
</dbReference>
<feature type="domain" description="Histidine kinase" evidence="11">
    <location>
        <begin position="301"/>
        <end position="509"/>
    </location>
</feature>
<dbReference type="SUPFAM" id="SSF55874">
    <property type="entry name" value="ATPase domain of HSP90 chaperone/DNA topoisomerase II/histidine kinase"/>
    <property type="match status" value="1"/>
</dbReference>
<dbReference type="InterPro" id="IPR036890">
    <property type="entry name" value="HATPase_C_sf"/>
</dbReference>
<dbReference type="CDD" id="cd00130">
    <property type="entry name" value="PAS"/>
    <property type="match status" value="1"/>
</dbReference>
<evidence type="ECO:0000256" key="2">
    <source>
        <dbReference type="ARBA" id="ARBA00004651"/>
    </source>
</evidence>
<evidence type="ECO:0000256" key="8">
    <source>
        <dbReference type="ARBA" id="ARBA00023012"/>
    </source>
</evidence>
<evidence type="ECO:0000313" key="13">
    <source>
        <dbReference type="EMBL" id="QKG23265.1"/>
    </source>
</evidence>
<dbReference type="InterPro" id="IPR003594">
    <property type="entry name" value="HATPase_dom"/>
</dbReference>
<keyword evidence="9" id="KW-0843">Virulence</keyword>